<dbReference type="PANTHER" id="PTHR47027:SF20">
    <property type="entry name" value="REVERSE TRANSCRIPTASE-LIKE PROTEIN WITH RNA-DIRECTED DNA POLYMERASE DOMAIN"/>
    <property type="match status" value="1"/>
</dbReference>
<evidence type="ECO:0000259" key="2">
    <source>
        <dbReference type="PROSITE" id="PS50878"/>
    </source>
</evidence>
<keyword evidence="4" id="KW-1185">Reference proteome</keyword>
<evidence type="ECO:0000313" key="4">
    <source>
        <dbReference type="Proteomes" id="UP001176961"/>
    </source>
</evidence>
<evidence type="ECO:0000313" key="3">
    <source>
        <dbReference type="EMBL" id="CAJ0595698.1"/>
    </source>
</evidence>
<dbReference type="InterPro" id="IPR043128">
    <property type="entry name" value="Rev_trsase/Diguanyl_cyclase"/>
</dbReference>
<organism evidence="3 4">
    <name type="scientific">Cylicocyclus nassatus</name>
    <name type="common">Nematode worm</name>
    <dbReference type="NCBI Taxonomy" id="53992"/>
    <lineage>
        <taxon>Eukaryota</taxon>
        <taxon>Metazoa</taxon>
        <taxon>Ecdysozoa</taxon>
        <taxon>Nematoda</taxon>
        <taxon>Chromadorea</taxon>
        <taxon>Rhabditida</taxon>
        <taxon>Rhabditina</taxon>
        <taxon>Rhabditomorpha</taxon>
        <taxon>Strongyloidea</taxon>
        <taxon>Strongylidae</taxon>
        <taxon>Cylicocyclus</taxon>
    </lineage>
</organism>
<dbReference type="AlphaFoldDB" id="A0AA36M1N8"/>
<dbReference type="InterPro" id="IPR000477">
    <property type="entry name" value="RT_dom"/>
</dbReference>
<proteinExistence type="predicted"/>
<name>A0AA36M1N8_CYLNA</name>
<dbReference type="SUPFAM" id="SSF56672">
    <property type="entry name" value="DNA/RNA polymerases"/>
    <property type="match status" value="1"/>
</dbReference>
<accession>A0AA36M1N8</accession>
<dbReference type="Proteomes" id="UP001176961">
    <property type="component" value="Unassembled WGS sequence"/>
</dbReference>
<dbReference type="Gene3D" id="3.30.70.270">
    <property type="match status" value="1"/>
</dbReference>
<evidence type="ECO:0000256" key="1">
    <source>
        <dbReference type="SAM" id="MobiDB-lite"/>
    </source>
</evidence>
<dbReference type="PROSITE" id="PS50878">
    <property type="entry name" value="RT_POL"/>
    <property type="match status" value="1"/>
</dbReference>
<feature type="domain" description="Reverse transcriptase" evidence="2">
    <location>
        <begin position="1"/>
        <end position="206"/>
    </location>
</feature>
<protein>
    <recommendedName>
        <fullName evidence="2">Reverse transcriptase domain-containing protein</fullName>
    </recommendedName>
</protein>
<reference evidence="3" key="1">
    <citation type="submission" date="2023-07" db="EMBL/GenBank/DDBJ databases">
        <authorList>
            <consortium name="CYATHOMIX"/>
        </authorList>
    </citation>
    <scope>NUCLEOTIDE SEQUENCE</scope>
    <source>
        <strain evidence="3">N/A</strain>
    </source>
</reference>
<feature type="region of interest" description="Disordered" evidence="1">
    <location>
        <begin position="1"/>
        <end position="53"/>
    </location>
</feature>
<feature type="compositionally biased region" description="Basic and acidic residues" evidence="1">
    <location>
        <begin position="25"/>
        <end position="39"/>
    </location>
</feature>
<dbReference type="PANTHER" id="PTHR47027">
    <property type="entry name" value="REVERSE TRANSCRIPTASE DOMAIN-CONTAINING PROTEIN"/>
    <property type="match status" value="1"/>
</dbReference>
<comment type="caution">
    <text evidence="3">The sequence shown here is derived from an EMBL/GenBank/DDBJ whole genome shotgun (WGS) entry which is preliminary data.</text>
</comment>
<gene>
    <name evidence="3" type="ORF">CYNAS_LOCUS7681</name>
</gene>
<dbReference type="InterPro" id="IPR043502">
    <property type="entry name" value="DNA/RNA_pol_sf"/>
</dbReference>
<dbReference type="Pfam" id="PF00078">
    <property type="entry name" value="RVT_1"/>
    <property type="match status" value="1"/>
</dbReference>
<dbReference type="EMBL" id="CATQJL010000112">
    <property type="protein sequence ID" value="CAJ0595698.1"/>
    <property type="molecule type" value="Genomic_DNA"/>
</dbReference>
<sequence length="232" mass="26425">MKTFTAPRPDYHPVEFLRAGGQQGKDSRPVENLRTDPSSRRANGRIFGTTEDPPVRRKNRSMCLLSVLYELFTEGLSLREDTDQLLQGLYNNDAAIPSPPDHPIGKGIRQCGTISLKLFTAALQWVLKSLDWEERGIRVDGRSPSNLRFADDIVLFSNSITEAETMLKELNEVGKKIGLRINRKKIQFRMNAFCEDAEMEFEGTPIMKTSSYVYLGRSMNIENNLRGKLNRR</sequence>